<dbReference type="PROSITE" id="PS00028">
    <property type="entry name" value="ZINC_FINGER_C2H2_1"/>
    <property type="match status" value="4"/>
</dbReference>
<dbReference type="Gene3D" id="6.10.140.140">
    <property type="match status" value="1"/>
</dbReference>
<dbReference type="SUPFAM" id="SSF57667">
    <property type="entry name" value="beta-beta-alpha zinc fingers"/>
    <property type="match status" value="2"/>
</dbReference>
<accession>A0A9L0RLG2</accession>
<keyword evidence="3" id="KW-0677">Repeat</keyword>
<evidence type="ECO:0000256" key="4">
    <source>
        <dbReference type="ARBA" id="ARBA00022771"/>
    </source>
</evidence>
<dbReference type="InterPro" id="IPR013087">
    <property type="entry name" value="Znf_C2H2_type"/>
</dbReference>
<dbReference type="PANTHER" id="PTHR24381">
    <property type="entry name" value="ZINC FINGER PROTEIN"/>
    <property type="match status" value="1"/>
</dbReference>
<feature type="domain" description="KRAB" evidence="10">
    <location>
        <begin position="172"/>
        <end position="256"/>
    </location>
</feature>
<feature type="region of interest" description="Disordered" evidence="8">
    <location>
        <begin position="1"/>
        <end position="85"/>
    </location>
</feature>
<dbReference type="GO" id="GO:0008270">
    <property type="term" value="F:zinc ion binding"/>
    <property type="evidence" value="ECO:0007669"/>
    <property type="project" value="UniProtKB-KW"/>
</dbReference>
<keyword evidence="5" id="KW-0862">Zinc</keyword>
<dbReference type="SUPFAM" id="SSF109640">
    <property type="entry name" value="KRAB domain (Kruppel-associated box)"/>
    <property type="match status" value="1"/>
</dbReference>
<dbReference type="CDD" id="cd07765">
    <property type="entry name" value="KRAB_A-box"/>
    <property type="match status" value="1"/>
</dbReference>
<feature type="compositionally biased region" description="Polar residues" evidence="8">
    <location>
        <begin position="47"/>
        <end position="60"/>
    </location>
</feature>
<evidence type="ECO:0000313" key="12">
    <source>
        <dbReference type="Proteomes" id="UP000002281"/>
    </source>
</evidence>
<evidence type="ECO:0000259" key="9">
    <source>
        <dbReference type="PROSITE" id="PS50157"/>
    </source>
</evidence>
<evidence type="ECO:0000256" key="1">
    <source>
        <dbReference type="ARBA" id="ARBA00004123"/>
    </source>
</evidence>
<evidence type="ECO:0000259" key="10">
    <source>
        <dbReference type="PROSITE" id="PS50805"/>
    </source>
</evidence>
<sequence length="327" mass="35189">GGPPRPAPRHPALERLPARGACAAVSGNQRGDIPESDRPRGRHRSVSALSVPNPQRSPTPTCEGGQVIPARPSGSSAGRPSFYSGRREAAGTPIVADQEIKLKSGLSPLSKAERGVSTRQADGWASGPGCYRADPGGAPQGLVGVSAALSAQAQCGRAAGSAPRPGAVEEPVTFKDVAMDFTEEEWGQLDPAQRALYKEVMLEIYGSLVSVGKKLYDCAECGKSVSRSTDLRYHQRIHTGEKPFVCDTCGRGFSYNTNVRIHQRVHRGEKPFKCEECGKGFHQSSNLHNHQRVHTGEKVYKCVKCGKGFSQSVDLHVHHKVHTRETV</sequence>
<dbReference type="AlphaFoldDB" id="A0A9L0RLG2"/>
<evidence type="ECO:0000256" key="3">
    <source>
        <dbReference type="ARBA" id="ARBA00022737"/>
    </source>
</evidence>
<evidence type="ECO:0000256" key="2">
    <source>
        <dbReference type="ARBA" id="ARBA00022723"/>
    </source>
</evidence>
<dbReference type="FunFam" id="3.30.160.60:FF:000624">
    <property type="entry name" value="zinc finger protein 697"/>
    <property type="match status" value="1"/>
</dbReference>
<dbReference type="Ensembl" id="ENSECAT00000102758.1">
    <property type="protein sequence ID" value="ENSECAP00000064742.1"/>
    <property type="gene ID" value="ENSECAG00000048355.1"/>
</dbReference>
<dbReference type="SMART" id="SM00355">
    <property type="entry name" value="ZnF_C2H2"/>
    <property type="match status" value="4"/>
</dbReference>
<dbReference type="GO" id="GO:0006355">
    <property type="term" value="P:regulation of DNA-templated transcription"/>
    <property type="evidence" value="ECO:0007669"/>
    <property type="project" value="InterPro"/>
</dbReference>
<dbReference type="InterPro" id="IPR036051">
    <property type="entry name" value="KRAB_dom_sf"/>
</dbReference>
<keyword evidence="2" id="KW-0479">Metal-binding</keyword>
<dbReference type="Pfam" id="PF00096">
    <property type="entry name" value="zf-C2H2"/>
    <property type="match status" value="4"/>
</dbReference>
<evidence type="ECO:0000256" key="6">
    <source>
        <dbReference type="ARBA" id="ARBA00023242"/>
    </source>
</evidence>
<dbReference type="GeneTree" id="ENSGT01150000286941"/>
<comment type="subcellular location">
    <subcellularLocation>
        <location evidence="1">Nucleus</location>
    </subcellularLocation>
</comment>
<dbReference type="Proteomes" id="UP000002281">
    <property type="component" value="Chromosome 2"/>
</dbReference>
<feature type="domain" description="C2H2-type" evidence="9">
    <location>
        <begin position="216"/>
        <end position="243"/>
    </location>
</feature>
<keyword evidence="12" id="KW-1185">Reference proteome</keyword>
<dbReference type="InterPro" id="IPR001909">
    <property type="entry name" value="KRAB"/>
</dbReference>
<evidence type="ECO:0000256" key="5">
    <source>
        <dbReference type="ARBA" id="ARBA00022833"/>
    </source>
</evidence>
<dbReference type="GO" id="GO:0005634">
    <property type="term" value="C:nucleus"/>
    <property type="evidence" value="ECO:0007669"/>
    <property type="project" value="UniProtKB-SubCell"/>
</dbReference>
<evidence type="ECO:0000256" key="8">
    <source>
        <dbReference type="SAM" id="MobiDB-lite"/>
    </source>
</evidence>
<dbReference type="FunFam" id="3.30.160.60:FF:002343">
    <property type="entry name" value="Zinc finger protein 33A"/>
    <property type="match status" value="2"/>
</dbReference>
<organism evidence="11 12">
    <name type="scientific">Equus caballus</name>
    <name type="common">Horse</name>
    <dbReference type="NCBI Taxonomy" id="9796"/>
    <lineage>
        <taxon>Eukaryota</taxon>
        <taxon>Metazoa</taxon>
        <taxon>Chordata</taxon>
        <taxon>Craniata</taxon>
        <taxon>Vertebrata</taxon>
        <taxon>Euteleostomi</taxon>
        <taxon>Mammalia</taxon>
        <taxon>Eutheria</taxon>
        <taxon>Laurasiatheria</taxon>
        <taxon>Perissodactyla</taxon>
        <taxon>Equidae</taxon>
        <taxon>Equus</taxon>
    </lineage>
</organism>
<reference evidence="11" key="3">
    <citation type="submission" date="2025-09" db="UniProtKB">
        <authorList>
            <consortium name="Ensembl"/>
        </authorList>
    </citation>
    <scope>IDENTIFICATION</scope>
    <source>
        <strain evidence="11">Thoroughbred</strain>
    </source>
</reference>
<evidence type="ECO:0000256" key="7">
    <source>
        <dbReference type="PROSITE-ProRule" id="PRU00042"/>
    </source>
</evidence>
<dbReference type="InterPro" id="IPR036236">
    <property type="entry name" value="Znf_C2H2_sf"/>
</dbReference>
<feature type="domain" description="C2H2-type" evidence="9">
    <location>
        <begin position="272"/>
        <end position="299"/>
    </location>
</feature>
<dbReference type="Pfam" id="PF01352">
    <property type="entry name" value="KRAB"/>
    <property type="match status" value="1"/>
</dbReference>
<feature type="domain" description="C2H2-type" evidence="9">
    <location>
        <begin position="244"/>
        <end position="271"/>
    </location>
</feature>
<dbReference type="PROSITE" id="PS50157">
    <property type="entry name" value="ZINC_FINGER_C2H2_2"/>
    <property type="match status" value="4"/>
</dbReference>
<protein>
    <submittedName>
        <fullName evidence="11">Uncharacterized protein</fullName>
    </submittedName>
</protein>
<dbReference type="SMART" id="SM00349">
    <property type="entry name" value="KRAB"/>
    <property type="match status" value="1"/>
</dbReference>
<keyword evidence="6" id="KW-0539">Nucleus</keyword>
<reference evidence="11" key="2">
    <citation type="submission" date="2025-08" db="UniProtKB">
        <authorList>
            <consortium name="Ensembl"/>
        </authorList>
    </citation>
    <scope>IDENTIFICATION</scope>
    <source>
        <strain evidence="11">Thoroughbred</strain>
    </source>
</reference>
<feature type="domain" description="C2H2-type" evidence="9">
    <location>
        <begin position="300"/>
        <end position="327"/>
    </location>
</feature>
<dbReference type="PANTHER" id="PTHR24381:SF443">
    <property type="entry name" value="ZINC FINGER PROTEIN CKR1"/>
    <property type="match status" value="1"/>
</dbReference>
<dbReference type="FunFam" id="3.30.160.60:FF:000478">
    <property type="entry name" value="Zinc finger protein 133"/>
    <property type="match status" value="1"/>
</dbReference>
<proteinExistence type="predicted"/>
<evidence type="ECO:0000313" key="11">
    <source>
        <dbReference type="Ensembl" id="ENSECAP00000064742.1"/>
    </source>
</evidence>
<reference evidence="11 12" key="1">
    <citation type="journal article" date="2009" name="Science">
        <title>Genome sequence, comparative analysis, and population genetics of the domestic horse.</title>
        <authorList>
            <consortium name="Broad Institute Genome Sequencing Platform"/>
            <consortium name="Broad Institute Whole Genome Assembly Team"/>
            <person name="Wade C.M."/>
            <person name="Giulotto E."/>
            <person name="Sigurdsson S."/>
            <person name="Zoli M."/>
            <person name="Gnerre S."/>
            <person name="Imsland F."/>
            <person name="Lear T.L."/>
            <person name="Adelson D.L."/>
            <person name="Bailey E."/>
            <person name="Bellone R.R."/>
            <person name="Bloecker H."/>
            <person name="Distl O."/>
            <person name="Edgar R.C."/>
            <person name="Garber M."/>
            <person name="Leeb T."/>
            <person name="Mauceli E."/>
            <person name="MacLeod J.N."/>
            <person name="Penedo M.C.T."/>
            <person name="Raison J.M."/>
            <person name="Sharpe T."/>
            <person name="Vogel J."/>
            <person name="Andersson L."/>
            <person name="Antczak D.F."/>
            <person name="Biagi T."/>
            <person name="Binns M.M."/>
            <person name="Chowdhary B.P."/>
            <person name="Coleman S.J."/>
            <person name="Della Valle G."/>
            <person name="Fryc S."/>
            <person name="Guerin G."/>
            <person name="Hasegawa T."/>
            <person name="Hill E.W."/>
            <person name="Jurka J."/>
            <person name="Kiialainen A."/>
            <person name="Lindgren G."/>
            <person name="Liu J."/>
            <person name="Magnani E."/>
            <person name="Mickelson J.R."/>
            <person name="Murray J."/>
            <person name="Nergadze S.G."/>
            <person name="Onofrio R."/>
            <person name="Pedroni S."/>
            <person name="Piras M.F."/>
            <person name="Raudsepp T."/>
            <person name="Rocchi M."/>
            <person name="Roeed K.H."/>
            <person name="Ryder O.A."/>
            <person name="Searle S."/>
            <person name="Skow L."/>
            <person name="Swinburne J.E."/>
            <person name="Syvaenen A.C."/>
            <person name="Tozaki T."/>
            <person name="Valberg S.J."/>
            <person name="Vaudin M."/>
            <person name="White J.R."/>
            <person name="Zody M.C."/>
            <person name="Lander E.S."/>
            <person name="Lindblad-Toh K."/>
        </authorList>
    </citation>
    <scope>NUCLEOTIDE SEQUENCE [LARGE SCALE GENOMIC DNA]</scope>
    <source>
        <strain evidence="11 12">Thoroughbred</strain>
    </source>
</reference>
<name>A0A9L0RLG2_HORSE</name>
<dbReference type="Gene3D" id="3.30.160.60">
    <property type="entry name" value="Classic Zinc Finger"/>
    <property type="match status" value="4"/>
</dbReference>
<dbReference type="PROSITE" id="PS50805">
    <property type="entry name" value="KRAB"/>
    <property type="match status" value="1"/>
</dbReference>
<keyword evidence="4 7" id="KW-0863">Zinc-finger</keyword>